<proteinExistence type="predicted"/>
<dbReference type="HOGENOM" id="CLU_3398608_0_0_9"/>
<evidence type="ECO:0000313" key="2">
    <source>
        <dbReference type="Proteomes" id="UP000000444"/>
    </source>
</evidence>
<evidence type="ECO:0000313" key="1">
    <source>
        <dbReference type="EMBL" id="CAL27047.1"/>
    </source>
</evidence>
<organism evidence="1 2">
    <name type="scientific">Staphylococcus carnosus (strain TM300)</name>
    <dbReference type="NCBI Taxonomy" id="396513"/>
    <lineage>
        <taxon>Bacteria</taxon>
        <taxon>Bacillati</taxon>
        <taxon>Bacillota</taxon>
        <taxon>Bacilli</taxon>
        <taxon>Bacillales</taxon>
        <taxon>Staphylococcaceae</taxon>
        <taxon>Staphylococcus</taxon>
    </lineage>
</organism>
<dbReference type="EMBL" id="AM295250">
    <property type="protein sequence ID" value="CAL27047.1"/>
    <property type="molecule type" value="Genomic_DNA"/>
</dbReference>
<gene>
    <name evidence="1" type="ordered locus">Sca_0134</name>
</gene>
<dbReference type="Proteomes" id="UP000000444">
    <property type="component" value="Chromosome"/>
</dbReference>
<dbReference type="KEGG" id="sca:SCA_0134"/>
<accession>B9DLE8</accession>
<sequence length="31" mass="3667">MLEVKHIFIDEDIYTTGPIVFTKEIMGWVKI</sequence>
<protein>
    <submittedName>
        <fullName evidence="1">Uncharacterized protein</fullName>
    </submittedName>
</protein>
<reference evidence="1 2" key="1">
    <citation type="journal article" date="2009" name="Appl. Environ. Microbiol.">
        <title>Genome analysis of the meat starter culture bacterium Staphylococcus carnosus TM300.</title>
        <authorList>
            <person name="Rosenstein R."/>
            <person name="Nerz C."/>
            <person name="Biswas L."/>
            <person name="Resch A."/>
            <person name="Raddatz G."/>
            <person name="Schuster S.C."/>
            <person name="Goetz F."/>
        </authorList>
    </citation>
    <scope>NUCLEOTIDE SEQUENCE [LARGE SCALE GENOMIC DNA]</scope>
    <source>
        <strain evidence="1 2">TM300</strain>
    </source>
</reference>
<name>B9DLE8_STACT</name>
<keyword evidence="2" id="KW-1185">Reference proteome</keyword>
<dbReference type="AlphaFoldDB" id="B9DLE8"/>